<accession>A0A917MZW0</accession>
<evidence type="ECO:0000313" key="2">
    <source>
        <dbReference type="Proteomes" id="UP000662074"/>
    </source>
</evidence>
<proteinExistence type="predicted"/>
<organism evidence="1 2">
    <name type="scientific">Mucilaginibacter galii</name>
    <dbReference type="NCBI Taxonomy" id="2005073"/>
    <lineage>
        <taxon>Bacteria</taxon>
        <taxon>Pseudomonadati</taxon>
        <taxon>Bacteroidota</taxon>
        <taxon>Sphingobacteriia</taxon>
        <taxon>Sphingobacteriales</taxon>
        <taxon>Sphingobacteriaceae</taxon>
        <taxon>Mucilaginibacter</taxon>
    </lineage>
</organism>
<dbReference type="Proteomes" id="UP000662074">
    <property type="component" value="Unassembled WGS sequence"/>
</dbReference>
<reference evidence="1" key="2">
    <citation type="submission" date="2020-09" db="EMBL/GenBank/DDBJ databases">
        <authorList>
            <person name="Sun Q."/>
            <person name="Sedlacek I."/>
        </authorList>
    </citation>
    <scope>NUCLEOTIDE SEQUENCE</scope>
    <source>
        <strain evidence="1">CCM 8711</strain>
    </source>
</reference>
<reference evidence="1" key="1">
    <citation type="journal article" date="2014" name="Int. J. Syst. Evol. Microbiol.">
        <title>Complete genome sequence of Corynebacterium casei LMG S-19264T (=DSM 44701T), isolated from a smear-ripened cheese.</title>
        <authorList>
            <consortium name="US DOE Joint Genome Institute (JGI-PGF)"/>
            <person name="Walter F."/>
            <person name="Albersmeier A."/>
            <person name="Kalinowski J."/>
            <person name="Ruckert C."/>
        </authorList>
    </citation>
    <scope>NUCLEOTIDE SEQUENCE</scope>
    <source>
        <strain evidence="1">CCM 8711</strain>
    </source>
</reference>
<sequence>MIKVLKFLPFALLYIITACNTKGQNISVTDLLDQNVQEVLKSKGIKFKLTPLNDMPNYMLNLYGEIIPAGTVTVLSPEYQIDWQGEKIVPMLVFGDVPLKSPYFLLDKNGKILIITAEAGNNGPKGHKQGEVFADDDVINLKAALAKQWGKEKLARKDPNEGNIYLWKSQTISSRLTIENENFENLSKELRNDIPQDGRRGVLTIYNGVKPAFYDEDANYFNKMQVPK</sequence>
<gene>
    <name evidence="1" type="ORF">GCM10011425_04000</name>
</gene>
<dbReference type="PROSITE" id="PS51257">
    <property type="entry name" value="PROKAR_LIPOPROTEIN"/>
    <property type="match status" value="1"/>
</dbReference>
<comment type="caution">
    <text evidence="1">The sequence shown here is derived from an EMBL/GenBank/DDBJ whole genome shotgun (WGS) entry which is preliminary data.</text>
</comment>
<keyword evidence="2" id="KW-1185">Reference proteome</keyword>
<dbReference type="EMBL" id="BMDO01000001">
    <property type="protein sequence ID" value="GGI49188.1"/>
    <property type="molecule type" value="Genomic_DNA"/>
</dbReference>
<protein>
    <submittedName>
        <fullName evidence="1">Uncharacterized protein</fullName>
    </submittedName>
</protein>
<dbReference type="AlphaFoldDB" id="A0A917MZW0"/>
<evidence type="ECO:0000313" key="1">
    <source>
        <dbReference type="EMBL" id="GGI49188.1"/>
    </source>
</evidence>
<name>A0A917MZW0_9SPHI</name>